<dbReference type="Gramene" id="EOY19199">
    <property type="protein sequence ID" value="EOY19199"/>
    <property type="gene ID" value="TCM_044155"/>
</dbReference>
<dbReference type="AlphaFoldDB" id="A0A061FWP4"/>
<reference evidence="2 3" key="1">
    <citation type="journal article" date="2013" name="Genome Biol.">
        <title>The genome sequence of the most widely cultivated cacao type and its use to identify candidate genes regulating pod color.</title>
        <authorList>
            <person name="Motamayor J.C."/>
            <person name="Mockaitis K."/>
            <person name="Schmutz J."/>
            <person name="Haiminen N."/>
            <person name="Iii D.L."/>
            <person name="Cornejo O."/>
            <person name="Findley S.D."/>
            <person name="Zheng P."/>
            <person name="Utro F."/>
            <person name="Royaert S."/>
            <person name="Saski C."/>
            <person name="Jenkins J."/>
            <person name="Podicheti R."/>
            <person name="Zhao M."/>
            <person name="Scheffler B.E."/>
            <person name="Stack J.C."/>
            <person name="Feltus F.A."/>
            <person name="Mustiga G.M."/>
            <person name="Amores F."/>
            <person name="Phillips W."/>
            <person name="Marelli J.P."/>
            <person name="May G.D."/>
            <person name="Shapiro H."/>
            <person name="Ma J."/>
            <person name="Bustamante C.D."/>
            <person name="Schnell R.J."/>
            <person name="Main D."/>
            <person name="Gilbert D."/>
            <person name="Parida L."/>
            <person name="Kuhn D.N."/>
        </authorList>
    </citation>
    <scope>NUCLEOTIDE SEQUENCE [LARGE SCALE GENOMIC DNA]</scope>
    <source>
        <strain evidence="3">cv. Matina 1-6</strain>
    </source>
</reference>
<dbReference type="eggNOG" id="ENOG502S3UK">
    <property type="taxonomic scope" value="Eukaryota"/>
</dbReference>
<accession>A0A061FWP4</accession>
<name>A0A061FWP4_THECC</name>
<dbReference type="Proteomes" id="UP000026915">
    <property type="component" value="Chromosome 10"/>
</dbReference>
<evidence type="ECO:0000313" key="2">
    <source>
        <dbReference type="EMBL" id="EOY19199.1"/>
    </source>
</evidence>
<dbReference type="OMA" id="SYHRVYE"/>
<dbReference type="PANTHER" id="PTHR37725:SF1">
    <property type="match status" value="1"/>
</dbReference>
<dbReference type="PANTHER" id="PTHR37725">
    <property type="match status" value="1"/>
</dbReference>
<sequence length="213" mass="24227">MRRHRYTPKLHNFSPREDHMATMDINHCEMQRPEGYPSDEQDLGDMSSIVSDMERSPLFGGDNDLSLLERGLYRRTYSDMGDNHHRIQESAKRLGKSFDPRVLVLLEFFGEFYVRSQELLKQIFPGLRNEFIEFFKKVGTVLAKVKSNQVKVKTMQRSLSLGSPLMPSKEDESSLRLERFRIRTVNIGDVQEGGQSSQGGQGGQGGTKPAGSK</sequence>
<protein>
    <submittedName>
        <fullName evidence="2">Uncharacterized protein</fullName>
    </submittedName>
</protein>
<dbReference type="EMBL" id="CM001888">
    <property type="protein sequence ID" value="EOY19199.1"/>
    <property type="molecule type" value="Genomic_DNA"/>
</dbReference>
<organism evidence="2 3">
    <name type="scientific">Theobroma cacao</name>
    <name type="common">Cacao</name>
    <name type="synonym">Cocoa</name>
    <dbReference type="NCBI Taxonomy" id="3641"/>
    <lineage>
        <taxon>Eukaryota</taxon>
        <taxon>Viridiplantae</taxon>
        <taxon>Streptophyta</taxon>
        <taxon>Embryophyta</taxon>
        <taxon>Tracheophyta</taxon>
        <taxon>Spermatophyta</taxon>
        <taxon>Magnoliopsida</taxon>
        <taxon>eudicotyledons</taxon>
        <taxon>Gunneridae</taxon>
        <taxon>Pentapetalae</taxon>
        <taxon>rosids</taxon>
        <taxon>malvids</taxon>
        <taxon>Malvales</taxon>
        <taxon>Malvaceae</taxon>
        <taxon>Byttnerioideae</taxon>
        <taxon>Theobroma</taxon>
    </lineage>
</organism>
<dbReference type="STRING" id="3641.A0A061FWP4"/>
<feature type="region of interest" description="Disordered" evidence="1">
    <location>
        <begin position="186"/>
        <end position="213"/>
    </location>
</feature>
<dbReference type="HOGENOM" id="CLU_096246_0_0_1"/>
<feature type="compositionally biased region" description="Gly residues" evidence="1">
    <location>
        <begin position="196"/>
        <end position="213"/>
    </location>
</feature>
<dbReference type="InParanoid" id="A0A061FWP4"/>
<evidence type="ECO:0000313" key="3">
    <source>
        <dbReference type="Proteomes" id="UP000026915"/>
    </source>
</evidence>
<evidence type="ECO:0000256" key="1">
    <source>
        <dbReference type="SAM" id="MobiDB-lite"/>
    </source>
</evidence>
<dbReference type="FunCoup" id="A0A061FWP4">
    <property type="interactions" value="1"/>
</dbReference>
<keyword evidence="3" id="KW-1185">Reference proteome</keyword>
<gene>
    <name evidence="2" type="ORF">TCM_044155</name>
</gene>
<proteinExistence type="predicted"/>